<evidence type="ECO:0000256" key="2">
    <source>
        <dbReference type="ARBA" id="ARBA00023002"/>
    </source>
</evidence>
<dbReference type="KEGG" id="kme:H0A61_01970"/>
<dbReference type="SUPFAM" id="SSF52518">
    <property type="entry name" value="Thiamin diphosphate-binding fold (THDP-binding)"/>
    <property type="match status" value="1"/>
</dbReference>
<feature type="domain" description="Transketolase-like pyrimidine-binding" evidence="4">
    <location>
        <begin position="4"/>
        <end position="179"/>
    </location>
</feature>
<dbReference type="Pfam" id="PF02779">
    <property type="entry name" value="Transket_pyr"/>
    <property type="match status" value="1"/>
</dbReference>
<gene>
    <name evidence="5" type="primary">bfmBAB</name>
    <name evidence="5" type="ORF">H0A61_01970</name>
</gene>
<evidence type="ECO:0000313" key="6">
    <source>
        <dbReference type="Proteomes" id="UP000662904"/>
    </source>
</evidence>
<comment type="cofactor">
    <cofactor evidence="1">
        <name>thiamine diphosphate</name>
        <dbReference type="ChEBI" id="CHEBI:58937"/>
    </cofactor>
</comment>
<dbReference type="EMBL" id="CP059066">
    <property type="protein sequence ID" value="QSQ09595.1"/>
    <property type="molecule type" value="Genomic_DNA"/>
</dbReference>
<evidence type="ECO:0000256" key="1">
    <source>
        <dbReference type="ARBA" id="ARBA00001964"/>
    </source>
</evidence>
<name>A0A8A0RMF4_9FIRM</name>
<keyword evidence="6" id="KW-1185">Reference proteome</keyword>
<evidence type="ECO:0000313" key="5">
    <source>
        <dbReference type="EMBL" id="QSQ09595.1"/>
    </source>
</evidence>
<dbReference type="SMART" id="SM00861">
    <property type="entry name" value="Transket_pyr"/>
    <property type="match status" value="1"/>
</dbReference>
<evidence type="ECO:0000259" key="4">
    <source>
        <dbReference type="SMART" id="SM00861"/>
    </source>
</evidence>
<reference evidence="5" key="1">
    <citation type="submission" date="2020-07" db="EMBL/GenBank/DDBJ databases">
        <title>Koleobacter methoxysyntrophicus gen. nov., sp. nov., a novel anaerobic bacterium isolated from deep subsurface oil field and proposal of Koleobacterales ord. nov. in the phylum Firmicutes.</title>
        <authorList>
            <person name="Sakamoto S."/>
            <person name="Tamaki H."/>
        </authorList>
    </citation>
    <scope>NUCLEOTIDE SEQUENCE</scope>
    <source>
        <strain evidence="5">NRmbB1</strain>
    </source>
</reference>
<dbReference type="InterPro" id="IPR033248">
    <property type="entry name" value="Transketolase_C"/>
</dbReference>
<dbReference type="AlphaFoldDB" id="A0A8A0RMF4"/>
<sequence>MAQITYIQALRDGIREEMQRDENVFIMGEDVGLYGGAFKVTQGLLDEFGEERVRDTPISEAAIAGLAVGAALTGMRPIAEIMFFDFTTLTMDQIINQAAKIRYMFGGKAKVPMVLRAPMGCGTGAAAQHSQSLVALFAHIPGLKVVMPSTPYDVKGLIKSAIRDDNPVIFAEHKLLYWTKGEVPEGDYIVPLGEADIKRKGKDVTVIAGSIMVPRALEAAGILEKEGIDVEVVDPRTLVPLDEDTIMESVIKTGRVLIVEDDCRNNGWGAEVAARIAGGEAFDYLDAPIMRLAGLDIPIPYNPKLEKKAVPQVEDIVDGIKQVLL</sequence>
<accession>A0A8A0RMF4</accession>
<dbReference type="GO" id="GO:0003863">
    <property type="term" value="F:branched-chain 2-oxo acid dehydrogenase activity"/>
    <property type="evidence" value="ECO:0007669"/>
    <property type="project" value="UniProtKB-EC"/>
</dbReference>
<proteinExistence type="predicted"/>
<organism evidence="5 6">
    <name type="scientific">Koleobacter methoxysyntrophicus</name>
    <dbReference type="NCBI Taxonomy" id="2751313"/>
    <lineage>
        <taxon>Bacteria</taxon>
        <taxon>Bacillati</taxon>
        <taxon>Bacillota</taxon>
        <taxon>Clostridia</taxon>
        <taxon>Koleobacterales</taxon>
        <taxon>Koleobacteraceae</taxon>
        <taxon>Koleobacter</taxon>
    </lineage>
</organism>
<dbReference type="PANTHER" id="PTHR43257:SF2">
    <property type="entry name" value="PYRUVATE DEHYDROGENASE E1 COMPONENT SUBUNIT BETA"/>
    <property type="match status" value="1"/>
</dbReference>
<dbReference type="Gene3D" id="3.40.50.920">
    <property type="match status" value="1"/>
</dbReference>
<keyword evidence="2 5" id="KW-0560">Oxidoreductase</keyword>
<dbReference type="CDD" id="cd07036">
    <property type="entry name" value="TPP_PYR_E1-PDHc-beta_like"/>
    <property type="match status" value="1"/>
</dbReference>
<dbReference type="InterPro" id="IPR005475">
    <property type="entry name" value="Transketolase-like_Pyr-bd"/>
</dbReference>
<dbReference type="SUPFAM" id="SSF52922">
    <property type="entry name" value="TK C-terminal domain-like"/>
    <property type="match status" value="1"/>
</dbReference>
<dbReference type="FunFam" id="3.40.50.970:FF:000001">
    <property type="entry name" value="Pyruvate dehydrogenase E1 beta subunit"/>
    <property type="match status" value="1"/>
</dbReference>
<dbReference type="InterPro" id="IPR009014">
    <property type="entry name" value="Transketo_C/PFOR_II"/>
</dbReference>
<dbReference type="Pfam" id="PF02780">
    <property type="entry name" value="Transketolase_C"/>
    <property type="match status" value="1"/>
</dbReference>
<dbReference type="Proteomes" id="UP000662904">
    <property type="component" value="Chromosome"/>
</dbReference>
<protein>
    <submittedName>
        <fullName evidence="5">2-oxoisovalerate dehydrogenase subunit beta</fullName>
        <ecNumber evidence="5">1.2.4.4</ecNumber>
    </submittedName>
</protein>
<dbReference type="PANTHER" id="PTHR43257">
    <property type="entry name" value="PYRUVATE DEHYDROGENASE E1 COMPONENT BETA SUBUNIT"/>
    <property type="match status" value="1"/>
</dbReference>
<keyword evidence="3" id="KW-0786">Thiamine pyrophosphate</keyword>
<dbReference type="FunFam" id="3.40.50.920:FF:000001">
    <property type="entry name" value="Pyruvate dehydrogenase E1 beta subunit"/>
    <property type="match status" value="1"/>
</dbReference>
<dbReference type="RefSeq" id="WP_206706946.1">
    <property type="nucleotide sequence ID" value="NZ_CP059066.1"/>
</dbReference>
<dbReference type="EC" id="1.2.4.4" evidence="5"/>
<dbReference type="NCBIfam" id="NF006667">
    <property type="entry name" value="PRK09212.1"/>
    <property type="match status" value="1"/>
</dbReference>
<dbReference type="Gene3D" id="3.40.50.970">
    <property type="match status" value="1"/>
</dbReference>
<dbReference type="InterPro" id="IPR029061">
    <property type="entry name" value="THDP-binding"/>
</dbReference>
<evidence type="ECO:0000256" key="3">
    <source>
        <dbReference type="ARBA" id="ARBA00023052"/>
    </source>
</evidence>